<gene>
    <name evidence="3" type="ORF">CPB83DRAFT_115209</name>
</gene>
<feature type="region of interest" description="Disordered" evidence="1">
    <location>
        <begin position="183"/>
        <end position="294"/>
    </location>
</feature>
<reference evidence="3" key="1">
    <citation type="submission" date="2020-11" db="EMBL/GenBank/DDBJ databases">
        <authorList>
            <consortium name="DOE Joint Genome Institute"/>
            <person name="Ahrendt S."/>
            <person name="Riley R."/>
            <person name="Andreopoulos W."/>
            <person name="Labutti K."/>
            <person name="Pangilinan J."/>
            <person name="Ruiz-Duenas F.J."/>
            <person name="Barrasa J.M."/>
            <person name="Sanchez-Garcia M."/>
            <person name="Camarero S."/>
            <person name="Miyauchi S."/>
            <person name="Serrano A."/>
            <person name="Linde D."/>
            <person name="Babiker R."/>
            <person name="Drula E."/>
            <person name="Ayuso-Fernandez I."/>
            <person name="Pacheco R."/>
            <person name="Padilla G."/>
            <person name="Ferreira P."/>
            <person name="Barriuso J."/>
            <person name="Kellner H."/>
            <person name="Castanera R."/>
            <person name="Alfaro M."/>
            <person name="Ramirez L."/>
            <person name="Pisabarro A.G."/>
            <person name="Kuo A."/>
            <person name="Tritt A."/>
            <person name="Lipzen A."/>
            <person name="He G."/>
            <person name="Yan M."/>
            <person name="Ng V."/>
            <person name="Cullen D."/>
            <person name="Martin F."/>
            <person name="Rosso M.-N."/>
            <person name="Henrissat B."/>
            <person name="Hibbett D."/>
            <person name="Martinez A.T."/>
            <person name="Grigoriev I.V."/>
        </authorList>
    </citation>
    <scope>NUCLEOTIDE SEQUENCE</scope>
    <source>
        <strain evidence="3">CBS 506.95</strain>
    </source>
</reference>
<keyword evidence="2" id="KW-1133">Transmembrane helix</keyword>
<feature type="transmembrane region" description="Helical" evidence="2">
    <location>
        <begin position="58"/>
        <end position="78"/>
    </location>
</feature>
<keyword evidence="2" id="KW-0812">Transmembrane</keyword>
<keyword evidence="4" id="KW-1185">Reference proteome</keyword>
<feature type="compositionally biased region" description="Low complexity" evidence="1">
    <location>
        <begin position="469"/>
        <end position="480"/>
    </location>
</feature>
<keyword evidence="2" id="KW-0472">Membrane</keyword>
<dbReference type="AlphaFoldDB" id="A0A9P6JIQ6"/>
<feature type="compositionally biased region" description="Polar residues" evidence="1">
    <location>
        <begin position="489"/>
        <end position="499"/>
    </location>
</feature>
<comment type="caution">
    <text evidence="3">The sequence shown here is derived from an EMBL/GenBank/DDBJ whole genome shotgun (WGS) entry which is preliminary data.</text>
</comment>
<feature type="compositionally biased region" description="Polar residues" evidence="1">
    <location>
        <begin position="194"/>
        <end position="211"/>
    </location>
</feature>
<evidence type="ECO:0000256" key="2">
    <source>
        <dbReference type="SAM" id="Phobius"/>
    </source>
</evidence>
<evidence type="ECO:0000313" key="4">
    <source>
        <dbReference type="Proteomes" id="UP000807306"/>
    </source>
</evidence>
<protein>
    <submittedName>
        <fullName evidence="3">Uncharacterized protein</fullName>
    </submittedName>
</protein>
<organism evidence="3 4">
    <name type="scientific">Crepidotus variabilis</name>
    <dbReference type="NCBI Taxonomy" id="179855"/>
    <lineage>
        <taxon>Eukaryota</taxon>
        <taxon>Fungi</taxon>
        <taxon>Dikarya</taxon>
        <taxon>Basidiomycota</taxon>
        <taxon>Agaricomycotina</taxon>
        <taxon>Agaricomycetes</taxon>
        <taxon>Agaricomycetidae</taxon>
        <taxon>Agaricales</taxon>
        <taxon>Agaricineae</taxon>
        <taxon>Crepidotaceae</taxon>
        <taxon>Crepidotus</taxon>
    </lineage>
</organism>
<feature type="region of interest" description="Disordered" evidence="1">
    <location>
        <begin position="456"/>
        <end position="534"/>
    </location>
</feature>
<sequence>MACRTNTEADWSRLKQLGELKVGYMISRIRVAILAIVDNTQLTAEAKEKGLRSELQCLFYYVGFTTLMGLYLDLPYIFQEMLQGLWLDDIGFAQDQERILDFYCRLYADQDIASQLETINWADPEQKYSWWLSKADSADGRPAIEKMYPEPAILHSHFLALLELHIMYPFPSSKTFGNSFESMRGEGRAVNPDQDVQSLGSESAQGTTIEIISSDEEAEQAKSTRGKQQAKRPDNVSSINSVRGWLNSEKQTAQHETSLGLEIASQSSQKGKKAEAGSSRLRGRKRNYVESDASSSEVEIIGENIGPLADKRPCDKNQNTSAFQSQSHQYPSTQQTQAAAAEPTFFRADENSLDEGKYLDILPLIMNGLVGQGKLCGKCRKHAEQVGASNPSDFVSKTDIRQAISIVAGLLTQVEHVMDKHRRIFSASSALEQGCSDLLELLSTMGEEGFSLEVPDVRTEESDNPPTSPSAGPSSEFDSSSADEEQCDSGPNNQFSPQRETFESDDERDGTESYYSRSSRDFGTEDGLDIDGEPIIHFRTTSGVGRL</sequence>
<proteinExistence type="predicted"/>
<dbReference type="Proteomes" id="UP000807306">
    <property type="component" value="Unassembled WGS sequence"/>
</dbReference>
<feature type="compositionally biased region" description="Polar residues" evidence="1">
    <location>
        <begin position="248"/>
        <end position="257"/>
    </location>
</feature>
<accession>A0A9P6JIQ6</accession>
<name>A0A9P6JIQ6_9AGAR</name>
<feature type="region of interest" description="Disordered" evidence="1">
    <location>
        <begin position="306"/>
        <end position="340"/>
    </location>
</feature>
<dbReference type="EMBL" id="MU157949">
    <property type="protein sequence ID" value="KAF9522348.1"/>
    <property type="molecule type" value="Genomic_DNA"/>
</dbReference>
<evidence type="ECO:0000313" key="3">
    <source>
        <dbReference type="EMBL" id="KAF9522348.1"/>
    </source>
</evidence>
<feature type="compositionally biased region" description="Polar residues" evidence="1">
    <location>
        <begin position="316"/>
        <end position="332"/>
    </location>
</feature>
<evidence type="ECO:0000256" key="1">
    <source>
        <dbReference type="SAM" id="MobiDB-lite"/>
    </source>
</evidence>